<protein>
    <recommendedName>
        <fullName evidence="7">DUF3817 domain-containing protein</fullName>
    </recommendedName>
</protein>
<evidence type="ECO:0000313" key="8">
    <source>
        <dbReference type="EMBL" id="KWW15465.1"/>
    </source>
</evidence>
<dbReference type="AlphaFoldDB" id="A0A109MUG3"/>
<evidence type="ECO:0000256" key="1">
    <source>
        <dbReference type="ARBA" id="ARBA00004651"/>
    </source>
</evidence>
<name>A0A109MUG3_9BACI</name>
<gene>
    <name evidence="8" type="ORF">AS888_07995</name>
</gene>
<dbReference type="RefSeq" id="WP_061143553.1">
    <property type="nucleotide sequence ID" value="NZ_LNNH01000039.1"/>
</dbReference>
<keyword evidence="3 6" id="KW-0812">Transmembrane</keyword>
<dbReference type="PANTHER" id="PTHR40077:SF2">
    <property type="entry name" value="MEMBRANE PROTEIN"/>
    <property type="match status" value="1"/>
</dbReference>
<keyword evidence="5 6" id="KW-0472">Membrane</keyword>
<feature type="transmembrane region" description="Helical" evidence="6">
    <location>
        <begin position="69"/>
        <end position="88"/>
    </location>
</feature>
<feature type="transmembrane region" description="Helical" evidence="6">
    <location>
        <begin position="39"/>
        <end position="63"/>
    </location>
</feature>
<organism evidence="8 9">
    <name type="scientific">Peribacillus simplex</name>
    <dbReference type="NCBI Taxonomy" id="1478"/>
    <lineage>
        <taxon>Bacteria</taxon>
        <taxon>Bacillati</taxon>
        <taxon>Bacillota</taxon>
        <taxon>Bacilli</taxon>
        <taxon>Bacillales</taxon>
        <taxon>Bacillaceae</taxon>
        <taxon>Peribacillus</taxon>
    </lineage>
</organism>
<keyword evidence="9" id="KW-1185">Reference proteome</keyword>
<accession>A0A109MUG3</accession>
<sequence>MFSTAFGWFRFITIIEGISYVLLLAIGMPIKYILNIGEATLILGSIHGFLFVVFGLLLLYVSLQSKWSFVKMALIFIVSFIPFGNFVIDRKVLKQS</sequence>
<dbReference type="EMBL" id="LNNH01000039">
    <property type="protein sequence ID" value="KWW15465.1"/>
    <property type="molecule type" value="Genomic_DNA"/>
</dbReference>
<dbReference type="Proteomes" id="UP000064189">
    <property type="component" value="Unassembled WGS sequence"/>
</dbReference>
<evidence type="ECO:0000256" key="2">
    <source>
        <dbReference type="ARBA" id="ARBA00022475"/>
    </source>
</evidence>
<feature type="domain" description="DUF3817" evidence="7">
    <location>
        <begin position="7"/>
        <end position="93"/>
    </location>
</feature>
<evidence type="ECO:0000313" key="9">
    <source>
        <dbReference type="Proteomes" id="UP000064189"/>
    </source>
</evidence>
<dbReference type="Pfam" id="PF12823">
    <property type="entry name" value="DUF3817"/>
    <property type="match status" value="1"/>
</dbReference>
<proteinExistence type="predicted"/>
<evidence type="ECO:0000256" key="4">
    <source>
        <dbReference type="ARBA" id="ARBA00022989"/>
    </source>
</evidence>
<comment type="subcellular location">
    <subcellularLocation>
        <location evidence="1">Cell membrane</location>
        <topology evidence="1">Multi-pass membrane protein</topology>
    </subcellularLocation>
</comment>
<dbReference type="InterPro" id="IPR023845">
    <property type="entry name" value="DUF3817_TM"/>
</dbReference>
<dbReference type="NCBIfam" id="TIGR03954">
    <property type="entry name" value="integ_memb_HG"/>
    <property type="match status" value="1"/>
</dbReference>
<dbReference type="PANTHER" id="PTHR40077">
    <property type="entry name" value="MEMBRANE PROTEIN-RELATED"/>
    <property type="match status" value="1"/>
</dbReference>
<comment type="caution">
    <text evidence="8">The sequence shown here is derived from an EMBL/GenBank/DDBJ whole genome shotgun (WGS) entry which is preliminary data.</text>
</comment>
<keyword evidence="4 6" id="KW-1133">Transmembrane helix</keyword>
<reference evidence="8 9" key="1">
    <citation type="submission" date="2015-11" db="EMBL/GenBank/DDBJ databases">
        <title>Genome Sequence of Bacillus simplex strain VanAntwerpen2.</title>
        <authorList>
            <person name="Couger M.B."/>
        </authorList>
    </citation>
    <scope>NUCLEOTIDE SEQUENCE [LARGE SCALE GENOMIC DNA]</scope>
    <source>
        <strain evidence="8 9">VanAntwerpen02</strain>
    </source>
</reference>
<evidence type="ECO:0000259" key="7">
    <source>
        <dbReference type="Pfam" id="PF12823"/>
    </source>
</evidence>
<feature type="transmembrane region" description="Helical" evidence="6">
    <location>
        <begin position="6"/>
        <end position="27"/>
    </location>
</feature>
<evidence type="ECO:0000256" key="5">
    <source>
        <dbReference type="ARBA" id="ARBA00023136"/>
    </source>
</evidence>
<evidence type="ECO:0000256" key="3">
    <source>
        <dbReference type="ARBA" id="ARBA00022692"/>
    </source>
</evidence>
<evidence type="ECO:0000256" key="6">
    <source>
        <dbReference type="SAM" id="Phobius"/>
    </source>
</evidence>
<keyword evidence="2" id="KW-1003">Cell membrane</keyword>
<dbReference type="GO" id="GO:0005886">
    <property type="term" value="C:plasma membrane"/>
    <property type="evidence" value="ECO:0007669"/>
    <property type="project" value="UniProtKB-SubCell"/>
</dbReference>